<evidence type="ECO:0000313" key="14">
    <source>
        <dbReference type="EMBL" id="OWF36083.1"/>
    </source>
</evidence>
<proteinExistence type="predicted"/>
<feature type="region of interest" description="Disordered" evidence="12">
    <location>
        <begin position="1"/>
        <end position="225"/>
    </location>
</feature>
<keyword evidence="4" id="KW-0677">Repeat</keyword>
<dbReference type="PANTHER" id="PTHR12839:SF7">
    <property type="entry name" value="REGULATOR OF NONSENSE TRANSCRIPTS 2"/>
    <property type="match status" value="1"/>
</dbReference>
<keyword evidence="6 11" id="KW-0175">Coiled coil</keyword>
<feature type="compositionally biased region" description="Basic and acidic residues" evidence="12">
    <location>
        <begin position="188"/>
        <end position="225"/>
    </location>
</feature>
<dbReference type="GO" id="GO:0048471">
    <property type="term" value="C:perinuclear region of cytoplasm"/>
    <property type="evidence" value="ECO:0007669"/>
    <property type="project" value="UniProtKB-SubCell"/>
</dbReference>
<dbReference type="FunFam" id="1.25.40.180:FF:000014">
    <property type="entry name" value="Putative regulator of nonsense transcripts 2"/>
    <property type="match status" value="1"/>
</dbReference>
<dbReference type="STRING" id="6573.A0A210PHX5"/>
<feature type="domain" description="MIF4G" evidence="13">
    <location>
        <begin position="687"/>
        <end position="876"/>
    </location>
</feature>
<keyword evidence="7" id="KW-0866">Nonsense-mediated mRNA decay</keyword>
<feature type="region of interest" description="Disordered" evidence="12">
    <location>
        <begin position="1162"/>
        <end position="1219"/>
    </location>
</feature>
<dbReference type="SUPFAM" id="SSF48371">
    <property type="entry name" value="ARM repeat"/>
    <property type="match status" value="3"/>
</dbReference>
<evidence type="ECO:0000259" key="13">
    <source>
        <dbReference type="SMART" id="SM00543"/>
    </source>
</evidence>
<dbReference type="OrthoDB" id="27832at2759"/>
<dbReference type="Gene3D" id="4.10.80.160">
    <property type="match status" value="1"/>
</dbReference>
<comment type="caution">
    <text evidence="14">The sequence shown here is derived from an EMBL/GenBank/DDBJ whole genome shotgun (WGS) entry which is preliminary data.</text>
</comment>
<evidence type="ECO:0000256" key="5">
    <source>
        <dbReference type="ARBA" id="ARBA00022884"/>
    </source>
</evidence>
<evidence type="ECO:0000256" key="2">
    <source>
        <dbReference type="ARBA" id="ARBA00022490"/>
    </source>
</evidence>
<dbReference type="InterPro" id="IPR007193">
    <property type="entry name" value="Upf2/Nmd2_C"/>
</dbReference>
<dbReference type="PANTHER" id="PTHR12839">
    <property type="entry name" value="NONSENSE-MEDIATED MRNA DECAY PROTEIN 2 UP-FRAMESHIFT SUPPRESSOR 2"/>
    <property type="match status" value="1"/>
</dbReference>
<keyword evidence="5" id="KW-0694">RNA-binding</keyword>
<dbReference type="GO" id="GO:0035145">
    <property type="term" value="C:exon-exon junction complex"/>
    <property type="evidence" value="ECO:0007669"/>
    <property type="project" value="TreeGrafter"/>
</dbReference>
<feature type="domain" description="MIF4G" evidence="13">
    <location>
        <begin position="276"/>
        <end position="486"/>
    </location>
</feature>
<evidence type="ECO:0000256" key="4">
    <source>
        <dbReference type="ARBA" id="ARBA00022737"/>
    </source>
</evidence>
<feature type="compositionally biased region" description="Gly residues" evidence="12">
    <location>
        <begin position="105"/>
        <end position="114"/>
    </location>
</feature>
<dbReference type="Pfam" id="PF04050">
    <property type="entry name" value="Upf2"/>
    <property type="match status" value="1"/>
</dbReference>
<evidence type="ECO:0000256" key="12">
    <source>
        <dbReference type="SAM" id="MobiDB-lite"/>
    </source>
</evidence>
<feature type="domain" description="MIF4G" evidence="13">
    <location>
        <begin position="891"/>
        <end position="1105"/>
    </location>
</feature>
<dbReference type="Gene3D" id="1.25.40.180">
    <property type="match status" value="3"/>
</dbReference>
<dbReference type="SMART" id="SM00543">
    <property type="entry name" value="MIF4G"/>
    <property type="match status" value="3"/>
</dbReference>
<dbReference type="InterPro" id="IPR039762">
    <property type="entry name" value="Nmd2/UPF2"/>
</dbReference>
<dbReference type="FunFam" id="1.25.40.180:FF:000015">
    <property type="entry name" value="regulator of nonsense transcripts 2 isoform X1"/>
    <property type="match status" value="1"/>
</dbReference>
<evidence type="ECO:0000256" key="11">
    <source>
        <dbReference type="SAM" id="Coils"/>
    </source>
</evidence>
<accession>A0A210PHX5</accession>
<dbReference type="GO" id="GO:0003723">
    <property type="term" value="F:RNA binding"/>
    <property type="evidence" value="ECO:0007669"/>
    <property type="project" value="UniProtKB-KW"/>
</dbReference>
<name>A0A210PHX5_MIZYE</name>
<feature type="compositionally biased region" description="Acidic residues" evidence="12">
    <location>
        <begin position="1200"/>
        <end position="1219"/>
    </location>
</feature>
<evidence type="ECO:0000313" key="15">
    <source>
        <dbReference type="Proteomes" id="UP000242188"/>
    </source>
</evidence>
<feature type="compositionally biased region" description="Basic and acidic residues" evidence="12">
    <location>
        <begin position="57"/>
        <end position="77"/>
    </location>
</feature>
<dbReference type="InterPro" id="IPR016024">
    <property type="entry name" value="ARM-type_fold"/>
</dbReference>
<organism evidence="14 15">
    <name type="scientific">Mizuhopecten yessoensis</name>
    <name type="common">Japanese scallop</name>
    <name type="synonym">Patinopecten yessoensis</name>
    <dbReference type="NCBI Taxonomy" id="6573"/>
    <lineage>
        <taxon>Eukaryota</taxon>
        <taxon>Metazoa</taxon>
        <taxon>Spiralia</taxon>
        <taxon>Lophotrochozoa</taxon>
        <taxon>Mollusca</taxon>
        <taxon>Bivalvia</taxon>
        <taxon>Autobranchia</taxon>
        <taxon>Pteriomorphia</taxon>
        <taxon>Pectinida</taxon>
        <taxon>Pectinoidea</taxon>
        <taxon>Pectinidae</taxon>
        <taxon>Mizuhopecten</taxon>
    </lineage>
</organism>
<dbReference type="Gene3D" id="6.10.250.770">
    <property type="match status" value="1"/>
</dbReference>
<dbReference type="GO" id="GO:0000184">
    <property type="term" value="P:nuclear-transcribed mRNA catabolic process, nonsense-mediated decay"/>
    <property type="evidence" value="ECO:0007669"/>
    <property type="project" value="UniProtKB-KW"/>
</dbReference>
<feature type="coiled-coil region" evidence="11">
    <location>
        <begin position="620"/>
        <end position="654"/>
    </location>
</feature>
<dbReference type="GO" id="GO:0005829">
    <property type="term" value="C:cytosol"/>
    <property type="evidence" value="ECO:0007669"/>
    <property type="project" value="UniProtKB-ARBA"/>
</dbReference>
<sequence length="1403" mass="160832">MSEKEGTEKKEENGSKNSSGARAKQSNDGRPSNKAEDERVTGKGAKSGTPGTPNKGGKNDSRKAGSGGHDHVKESNRNRNNSQYDRSGYRSGDRGSDKGADRGGRNGNKGGGDGGSRDKSGGGSRGSGRGPPGGVKRDREHTPRKTDARDKREDRGEKGDGSESQKKHSSKDTKSAQMNSAADLEAQWLKEEEEKKKKEEEEERIRLEEIRKKEEEEKRKEEEAERLKEEEMKCIQDYITESRERTENKKLLRGRNLAAADQRPDESFFTKLDSNLKKNTAFVKKLKNLTESQKESLTKEFNGLNLSKYVGEVAASITEAKLKMSDISCAVHISSIMFQRYYEFPAALLENIQKFLLGKKDDKISNPSKYRVDLRFFAELVSVGLFSKKEGLVVVGKQLEQLVNNDHEEHNNLTILSSFCKHCGDDYMGLIPRKYRLLAEKYSLEIPGSQMLQPEKQKACRNLMKDYFQSLCKHLLRVYKDLKNIERHNRRTLQTKGELSNERRESYESALVTYQKLYTNTAVFSDLLDDDMPDLPEEDLLKDEESGFDVFDPLKNAEFQYVGDSTLFEDEDARAFYESLPDLRAFIPGICYKESEQATVKDETKDVETGLEEDIESLKVEDVEREMETEQQIAEVENKEAEEEAAKVKGQQEEAAVPAVDEDYSALHELDVEEDADTGNLMKVQFDAYLLSLPNCVNKDLLDKGSIEFCMNFNMKSNRKKLVKALFTVHRTRYDLLPFYSRMVATLYPCMPDVANDLVQLLKGDFRWHVRKKDQINIESKLKTVRFIGELVKFKLYPKSEALHCVKSLMFDFSHHNIEMACSLLDTCGRFLYRSQDSHHRTKIYLDVMMRKKTALHLDGRYTTMIENAFYYSNPPDVPQSARKIRPPLHEYIRKLLYKDLSKVTTEKVLRQMRKLNWDNREIGFYATKSLIAVWNVRYNSIHCAANLLAGLAPYHEHVAIQVVDGVLEDIRIGMEINHPKYNQRRVSCAKFLGELYNYRMVESTVIFKTLYSFITFGVSFDDSGESLLDPPQHLFRIRLTCVVLETCGQYFDKGSSKKKLDCFLIYFQRYYWFKRQCSIWTEDRPFPIDVENLMQDTIEAIRPKSQVPQNYEEASKAAEDLENEYKQKLASVLSIIETDEGNSSEADEGVLTTIREIEEIDDFSNSLSNTEDDSEASGEDHSQSQRSYTGSMSNRDQGEEGEGVETSENDDDDMLDSAGEDDEITLLTGGPKFVKCSEDDDFMTAFDKMMIDNIQARNHESLKVPQLDIAVPMHLKDKNKKAACSNFLETQEEPKENKSIDFVLMTRRGNKQQFTNLNVPISAEFAAKYKEREHAEKMEKERMKQVVLGIHERQEEEDYQEMIAALNRPMPLVNANRDRRLRNYQHPKGAPDADLIFGSKKR</sequence>
<dbReference type="Proteomes" id="UP000242188">
    <property type="component" value="Unassembled WGS sequence"/>
</dbReference>
<keyword evidence="3" id="KW-0597">Phosphoprotein</keyword>
<feature type="compositionally biased region" description="Gly residues" evidence="12">
    <location>
        <begin position="121"/>
        <end position="133"/>
    </location>
</feature>
<feature type="region of interest" description="Disordered" evidence="12">
    <location>
        <begin position="1384"/>
        <end position="1403"/>
    </location>
</feature>
<evidence type="ECO:0000256" key="3">
    <source>
        <dbReference type="ARBA" id="ARBA00022553"/>
    </source>
</evidence>
<gene>
    <name evidence="14" type="ORF">KP79_PYT11739</name>
</gene>
<dbReference type="Pfam" id="PF02854">
    <property type="entry name" value="MIF4G"/>
    <property type="match status" value="3"/>
</dbReference>
<evidence type="ECO:0000256" key="1">
    <source>
        <dbReference type="ARBA" id="ARBA00004556"/>
    </source>
</evidence>
<comment type="subcellular location">
    <subcellularLocation>
        <location evidence="1">Cytoplasm</location>
        <location evidence="1">Perinuclear region</location>
    </subcellularLocation>
</comment>
<feature type="compositionally biased region" description="Basic and acidic residues" evidence="12">
    <location>
        <begin position="87"/>
        <end position="104"/>
    </location>
</feature>
<feature type="compositionally biased region" description="Basic and acidic residues" evidence="12">
    <location>
        <begin position="1"/>
        <end position="14"/>
    </location>
</feature>
<protein>
    <recommendedName>
        <fullName evidence="9">Regulator of nonsense transcripts 2</fullName>
    </recommendedName>
    <alternativeName>
        <fullName evidence="10">Up-frameshift suppressor 2 homolog</fullName>
    </alternativeName>
</protein>
<keyword evidence="15" id="KW-1185">Reference proteome</keyword>
<feature type="coiled-coil region" evidence="11">
    <location>
        <begin position="1105"/>
        <end position="1132"/>
    </location>
</feature>
<feature type="compositionally biased region" description="Basic and acidic residues" evidence="12">
    <location>
        <begin position="25"/>
        <end position="41"/>
    </location>
</feature>
<dbReference type="InterPro" id="IPR003890">
    <property type="entry name" value="MIF4G-like_typ-3"/>
</dbReference>
<dbReference type="EMBL" id="NEDP02076678">
    <property type="protein sequence ID" value="OWF36083.1"/>
    <property type="molecule type" value="Genomic_DNA"/>
</dbReference>
<evidence type="ECO:0000256" key="7">
    <source>
        <dbReference type="ARBA" id="ARBA00023161"/>
    </source>
</evidence>
<evidence type="ECO:0000256" key="10">
    <source>
        <dbReference type="ARBA" id="ARBA00080859"/>
    </source>
</evidence>
<comment type="function">
    <text evidence="8">Involved in nonsense-mediated decay (NMD) of mRNAs containing premature stop codons by associating with the nuclear exon junction complex (EJC). Recruited by UPF3B associated with the EJC core at the cytoplasmic side of the nuclear envelope and the subsequent formation of an UPF1-UPF2-UPF3 surveillance complex (including UPF1 bound to release factors at the stalled ribosome) is believed to activate NMD. In cooperation with UPF3B stimulates both ATPase and RNA helicase activities of UPF1. Binds spliced mRNA.</text>
</comment>
<feature type="compositionally biased region" description="Basic and acidic residues" evidence="12">
    <location>
        <begin position="135"/>
        <end position="174"/>
    </location>
</feature>
<evidence type="ECO:0000256" key="6">
    <source>
        <dbReference type="ARBA" id="ARBA00023054"/>
    </source>
</evidence>
<reference evidence="14 15" key="1">
    <citation type="journal article" date="2017" name="Nat. Ecol. Evol.">
        <title>Scallop genome provides insights into evolution of bilaterian karyotype and development.</title>
        <authorList>
            <person name="Wang S."/>
            <person name="Zhang J."/>
            <person name="Jiao W."/>
            <person name="Li J."/>
            <person name="Xun X."/>
            <person name="Sun Y."/>
            <person name="Guo X."/>
            <person name="Huan P."/>
            <person name="Dong B."/>
            <person name="Zhang L."/>
            <person name="Hu X."/>
            <person name="Sun X."/>
            <person name="Wang J."/>
            <person name="Zhao C."/>
            <person name="Wang Y."/>
            <person name="Wang D."/>
            <person name="Huang X."/>
            <person name="Wang R."/>
            <person name="Lv J."/>
            <person name="Li Y."/>
            <person name="Zhang Z."/>
            <person name="Liu B."/>
            <person name="Lu W."/>
            <person name="Hui Y."/>
            <person name="Liang J."/>
            <person name="Zhou Z."/>
            <person name="Hou R."/>
            <person name="Li X."/>
            <person name="Liu Y."/>
            <person name="Li H."/>
            <person name="Ning X."/>
            <person name="Lin Y."/>
            <person name="Zhao L."/>
            <person name="Xing Q."/>
            <person name="Dou J."/>
            <person name="Li Y."/>
            <person name="Mao J."/>
            <person name="Guo H."/>
            <person name="Dou H."/>
            <person name="Li T."/>
            <person name="Mu C."/>
            <person name="Jiang W."/>
            <person name="Fu Q."/>
            <person name="Fu X."/>
            <person name="Miao Y."/>
            <person name="Liu J."/>
            <person name="Yu Q."/>
            <person name="Li R."/>
            <person name="Liao H."/>
            <person name="Li X."/>
            <person name="Kong Y."/>
            <person name="Jiang Z."/>
            <person name="Chourrout D."/>
            <person name="Li R."/>
            <person name="Bao Z."/>
        </authorList>
    </citation>
    <scope>NUCLEOTIDE SEQUENCE [LARGE SCALE GENOMIC DNA]</scope>
    <source>
        <strain evidence="14 15">PY_sf001</strain>
    </source>
</reference>
<keyword evidence="2" id="KW-0963">Cytoplasm</keyword>
<evidence type="ECO:0000256" key="9">
    <source>
        <dbReference type="ARBA" id="ARBA00068726"/>
    </source>
</evidence>
<dbReference type="FunFam" id="1.25.40.180:FF:000023">
    <property type="entry name" value="regulator of nonsense transcripts 2 isoform X1"/>
    <property type="match status" value="1"/>
</dbReference>
<evidence type="ECO:0000256" key="8">
    <source>
        <dbReference type="ARBA" id="ARBA00059351"/>
    </source>
</evidence>
<feature type="compositionally biased region" description="Polar residues" evidence="12">
    <location>
        <begin position="1185"/>
        <end position="1196"/>
    </location>
</feature>